<keyword evidence="1" id="KW-0812">Transmembrane</keyword>
<dbReference type="AlphaFoldDB" id="A0A7J8VIH1"/>
<protein>
    <submittedName>
        <fullName evidence="2">Uncharacterized protein</fullName>
    </submittedName>
</protein>
<keyword evidence="1" id="KW-0472">Membrane</keyword>
<feature type="transmembrane region" description="Helical" evidence="1">
    <location>
        <begin position="26"/>
        <end position="43"/>
    </location>
</feature>
<name>A0A7J8VIH1_9ROSI</name>
<keyword evidence="3" id="KW-1185">Reference proteome</keyword>
<evidence type="ECO:0000313" key="3">
    <source>
        <dbReference type="Proteomes" id="UP000593573"/>
    </source>
</evidence>
<dbReference type="SUPFAM" id="SSF52058">
    <property type="entry name" value="L domain-like"/>
    <property type="match status" value="1"/>
</dbReference>
<evidence type="ECO:0000313" key="2">
    <source>
        <dbReference type="EMBL" id="MBA0662380.1"/>
    </source>
</evidence>
<accession>A0A7J8VIH1</accession>
<reference evidence="2 3" key="1">
    <citation type="journal article" date="2019" name="Genome Biol. Evol.">
        <title>Insights into the evolution of the New World diploid cottons (Gossypium, subgenus Houzingenia) based on genome sequencing.</title>
        <authorList>
            <person name="Grover C.E."/>
            <person name="Arick M.A. 2nd"/>
            <person name="Thrash A."/>
            <person name="Conover J.L."/>
            <person name="Sanders W.S."/>
            <person name="Peterson D.G."/>
            <person name="Frelichowski J.E."/>
            <person name="Scheffler J.A."/>
            <person name="Scheffler B.E."/>
            <person name="Wendel J.F."/>
        </authorList>
    </citation>
    <scope>NUCLEOTIDE SEQUENCE [LARGE SCALE GENOMIC DNA]</scope>
    <source>
        <strain evidence="2">57</strain>
        <tissue evidence="2">Leaf</tissue>
    </source>
</reference>
<keyword evidence="1" id="KW-1133">Transmembrane helix</keyword>
<proteinExistence type="predicted"/>
<gene>
    <name evidence="2" type="ORF">Goklo_006513</name>
</gene>
<sequence length="46" mass="5279">MLWYLDLNDNNLTAPIPKSLVKLPNLEVWMLPITISLGLSLLLHHQ</sequence>
<evidence type="ECO:0000256" key="1">
    <source>
        <dbReference type="SAM" id="Phobius"/>
    </source>
</evidence>
<dbReference type="Proteomes" id="UP000593573">
    <property type="component" value="Unassembled WGS sequence"/>
</dbReference>
<organism evidence="2 3">
    <name type="scientific">Gossypium klotzschianum</name>
    <dbReference type="NCBI Taxonomy" id="34286"/>
    <lineage>
        <taxon>Eukaryota</taxon>
        <taxon>Viridiplantae</taxon>
        <taxon>Streptophyta</taxon>
        <taxon>Embryophyta</taxon>
        <taxon>Tracheophyta</taxon>
        <taxon>Spermatophyta</taxon>
        <taxon>Magnoliopsida</taxon>
        <taxon>eudicotyledons</taxon>
        <taxon>Gunneridae</taxon>
        <taxon>Pentapetalae</taxon>
        <taxon>rosids</taxon>
        <taxon>malvids</taxon>
        <taxon>Malvales</taxon>
        <taxon>Malvaceae</taxon>
        <taxon>Malvoideae</taxon>
        <taxon>Gossypium</taxon>
    </lineage>
</organism>
<dbReference type="EMBL" id="JABFAB010000010">
    <property type="protein sequence ID" value="MBA0662380.1"/>
    <property type="molecule type" value="Genomic_DNA"/>
</dbReference>
<comment type="caution">
    <text evidence="2">The sequence shown here is derived from an EMBL/GenBank/DDBJ whole genome shotgun (WGS) entry which is preliminary data.</text>
</comment>